<sequence>MDLAHANVIIIGLGGLGSPVALYLASSGIGQLQLVDADTVDLTNLQRQIIHETTQIGRYKVESARTRLQQLAPQTHITCHPYAPQTVEQLIPLLQTADIVVDCSDNFPTRFALNTACFRLKKPLISGAAIQWGGQVAVFDPRYPESPCYHCLYEESPLTEDAPTCSTTGIIAPLVGVIGSFQALAVLNLLNHPHITQHGKLHVFNAFNSQWRTLTLSKDPTCCQCQAQ</sequence>
<dbReference type="InterPro" id="IPR045886">
    <property type="entry name" value="ThiF/MoeB/HesA"/>
</dbReference>
<dbReference type="EMBL" id="JH600070">
    <property type="protein sequence ID" value="EIJ43819.1"/>
    <property type="molecule type" value="Genomic_DNA"/>
</dbReference>
<keyword evidence="5" id="KW-1185">Reference proteome</keyword>
<dbReference type="STRING" id="395493.BegalDRAFT_2991"/>
<dbReference type="OrthoDB" id="9804286at2"/>
<dbReference type="FunFam" id="3.40.50.720:FF:000080">
    <property type="entry name" value="Thiazole biosynthesis adenylyltransferase ThiF"/>
    <property type="match status" value="1"/>
</dbReference>
<reference evidence="4 5" key="1">
    <citation type="submission" date="2011-11" db="EMBL/GenBank/DDBJ databases">
        <title>Improved High-Quality Draft sequence of Beggiatoa alba B18lD.</title>
        <authorList>
            <consortium name="US DOE Joint Genome Institute"/>
            <person name="Lucas S."/>
            <person name="Han J."/>
            <person name="Lapidus A."/>
            <person name="Cheng J.-F."/>
            <person name="Goodwin L."/>
            <person name="Pitluck S."/>
            <person name="Peters L."/>
            <person name="Mikhailova N."/>
            <person name="Held B."/>
            <person name="Detter J.C."/>
            <person name="Han C."/>
            <person name="Tapia R."/>
            <person name="Land M."/>
            <person name="Hauser L."/>
            <person name="Kyrpides N."/>
            <person name="Ivanova N."/>
            <person name="Pagani I."/>
            <person name="Samuel K."/>
            <person name="Teske A."/>
            <person name="Mueller J."/>
            <person name="Woyke T."/>
        </authorList>
    </citation>
    <scope>NUCLEOTIDE SEQUENCE [LARGE SCALE GENOMIC DNA]</scope>
    <source>
        <strain evidence="4 5">B18LD</strain>
    </source>
</reference>
<dbReference type="GO" id="GO:0008146">
    <property type="term" value="F:sulfotransferase activity"/>
    <property type="evidence" value="ECO:0007669"/>
    <property type="project" value="TreeGrafter"/>
</dbReference>
<organism evidence="4 5">
    <name type="scientific">Beggiatoa alba B18LD</name>
    <dbReference type="NCBI Taxonomy" id="395493"/>
    <lineage>
        <taxon>Bacteria</taxon>
        <taxon>Pseudomonadati</taxon>
        <taxon>Pseudomonadota</taxon>
        <taxon>Gammaproteobacteria</taxon>
        <taxon>Thiotrichales</taxon>
        <taxon>Thiotrichaceae</taxon>
        <taxon>Beggiatoa</taxon>
    </lineage>
</organism>
<name>I3CJM6_9GAMM</name>
<keyword evidence="2" id="KW-0472">Membrane</keyword>
<feature type="domain" description="THIF-type NAD/FAD binding fold" evidence="3">
    <location>
        <begin position="2"/>
        <end position="222"/>
    </location>
</feature>
<dbReference type="PANTHER" id="PTHR10953:SF194">
    <property type="entry name" value="MOLYBDOPTERIN-SYNTHASE ADENYLYLTRANSFERASE"/>
    <property type="match status" value="1"/>
</dbReference>
<dbReference type="Proteomes" id="UP000005744">
    <property type="component" value="Unassembled WGS sequence"/>
</dbReference>
<evidence type="ECO:0000313" key="4">
    <source>
        <dbReference type="EMBL" id="EIJ43819.1"/>
    </source>
</evidence>
<gene>
    <name evidence="4" type="ORF">BegalDRAFT_2991</name>
</gene>
<dbReference type="CDD" id="cd00757">
    <property type="entry name" value="ThiF_MoeB_HesA_family"/>
    <property type="match status" value="1"/>
</dbReference>
<dbReference type="SUPFAM" id="SSF69572">
    <property type="entry name" value="Activating enzymes of the ubiquitin-like proteins"/>
    <property type="match status" value="1"/>
</dbReference>
<dbReference type="Gene3D" id="3.40.50.720">
    <property type="entry name" value="NAD(P)-binding Rossmann-like Domain"/>
    <property type="match status" value="1"/>
</dbReference>
<dbReference type="GO" id="GO:0004792">
    <property type="term" value="F:thiosulfate-cyanide sulfurtransferase activity"/>
    <property type="evidence" value="ECO:0007669"/>
    <property type="project" value="TreeGrafter"/>
</dbReference>
<evidence type="ECO:0000256" key="1">
    <source>
        <dbReference type="ARBA" id="ARBA00009919"/>
    </source>
</evidence>
<proteinExistence type="inferred from homology"/>
<protein>
    <submittedName>
        <fullName evidence="4">Dinucleotide-utilizing enzyme possibly involved in molybdopterin or thiamin biosynthesis</fullName>
    </submittedName>
</protein>
<feature type="transmembrane region" description="Helical" evidence="2">
    <location>
        <begin position="6"/>
        <end position="25"/>
    </location>
</feature>
<dbReference type="GO" id="GO:0005829">
    <property type="term" value="C:cytosol"/>
    <property type="evidence" value="ECO:0007669"/>
    <property type="project" value="TreeGrafter"/>
</dbReference>
<accession>I3CJM6</accession>
<dbReference type="InterPro" id="IPR035985">
    <property type="entry name" value="Ubiquitin-activating_enz"/>
</dbReference>
<evidence type="ECO:0000313" key="5">
    <source>
        <dbReference type="Proteomes" id="UP000005744"/>
    </source>
</evidence>
<comment type="similarity">
    <text evidence="1">Belongs to the HesA/MoeB/ThiF family.</text>
</comment>
<evidence type="ECO:0000259" key="3">
    <source>
        <dbReference type="Pfam" id="PF00899"/>
    </source>
</evidence>
<dbReference type="RefSeq" id="WP_002691338.1">
    <property type="nucleotide sequence ID" value="NZ_JH600070.1"/>
</dbReference>
<dbReference type="InterPro" id="IPR000594">
    <property type="entry name" value="ThiF_NAD_FAD-bd"/>
</dbReference>
<dbReference type="HOGENOM" id="CLU_013325_10_3_6"/>
<dbReference type="GO" id="GO:0008641">
    <property type="term" value="F:ubiquitin-like modifier activating enzyme activity"/>
    <property type="evidence" value="ECO:0007669"/>
    <property type="project" value="InterPro"/>
</dbReference>
<dbReference type="PANTHER" id="PTHR10953">
    <property type="entry name" value="UBIQUITIN-ACTIVATING ENZYME E1"/>
    <property type="match status" value="1"/>
</dbReference>
<dbReference type="GO" id="GO:0016779">
    <property type="term" value="F:nucleotidyltransferase activity"/>
    <property type="evidence" value="ECO:0007669"/>
    <property type="project" value="TreeGrafter"/>
</dbReference>
<keyword evidence="2" id="KW-1133">Transmembrane helix</keyword>
<keyword evidence="2" id="KW-0812">Transmembrane</keyword>
<dbReference type="eggNOG" id="COG0476">
    <property type="taxonomic scope" value="Bacteria"/>
</dbReference>
<dbReference type="Pfam" id="PF00899">
    <property type="entry name" value="ThiF"/>
    <property type="match status" value="1"/>
</dbReference>
<evidence type="ECO:0000256" key="2">
    <source>
        <dbReference type="SAM" id="Phobius"/>
    </source>
</evidence>
<dbReference type="AlphaFoldDB" id="I3CJM6"/>